<feature type="transmembrane region" description="Helical" evidence="1">
    <location>
        <begin position="103"/>
        <end position="128"/>
    </location>
</feature>
<sequence>MANNLAHLVDGLSIDEFAIIVLLLIIAGAVISACADGVRIVTREVNLHRDSLDTPPPDWGLDQYPPSTPEHPAVVQLVCEIFEVPLRIIGLLLQAVFTTVQLGLAIFLILLRVALAVMLVLLVLRVAGVKLSDKILMRSPSGGPFPFPRDSAPQWASSWEAMLAAAGDTLSQLCVPRVIRRENVWDQSLATVADVFDCTWHPSHCQVHTWKGTFVC</sequence>
<protein>
    <recommendedName>
        <fullName evidence="4">Transmembrane protein</fullName>
    </recommendedName>
</protein>
<organism evidence="2 3">
    <name type="scientific">Botryosphaeria dothidea</name>
    <dbReference type="NCBI Taxonomy" id="55169"/>
    <lineage>
        <taxon>Eukaryota</taxon>
        <taxon>Fungi</taxon>
        <taxon>Dikarya</taxon>
        <taxon>Ascomycota</taxon>
        <taxon>Pezizomycotina</taxon>
        <taxon>Dothideomycetes</taxon>
        <taxon>Dothideomycetes incertae sedis</taxon>
        <taxon>Botryosphaeriales</taxon>
        <taxon>Botryosphaeriaceae</taxon>
        <taxon>Botryosphaeria</taxon>
    </lineage>
</organism>
<comment type="caution">
    <text evidence="2">The sequence shown here is derived from an EMBL/GenBank/DDBJ whole genome shotgun (WGS) entry which is preliminary data.</text>
</comment>
<evidence type="ECO:0000256" key="1">
    <source>
        <dbReference type="SAM" id="Phobius"/>
    </source>
</evidence>
<accession>A0A8H4J5L9</accession>
<name>A0A8H4J5L9_9PEZI</name>
<reference evidence="2" key="1">
    <citation type="submission" date="2020-04" db="EMBL/GenBank/DDBJ databases">
        <title>Genome Assembly and Annotation of Botryosphaeria dothidea sdau 11-99, a Latent Pathogen of Apple Fruit Ring Rot in China.</title>
        <authorList>
            <person name="Yu C."/>
            <person name="Diao Y."/>
            <person name="Lu Q."/>
            <person name="Zhao J."/>
            <person name="Cui S."/>
            <person name="Peng C."/>
            <person name="He B."/>
            <person name="Liu H."/>
        </authorList>
    </citation>
    <scope>NUCLEOTIDE SEQUENCE [LARGE SCALE GENOMIC DNA]</scope>
    <source>
        <strain evidence="2">Sdau11-99</strain>
    </source>
</reference>
<evidence type="ECO:0000313" key="3">
    <source>
        <dbReference type="Proteomes" id="UP000572817"/>
    </source>
</evidence>
<keyword evidence="1" id="KW-0812">Transmembrane</keyword>
<evidence type="ECO:0008006" key="4">
    <source>
        <dbReference type="Google" id="ProtNLM"/>
    </source>
</evidence>
<evidence type="ECO:0000313" key="2">
    <source>
        <dbReference type="EMBL" id="KAF4313656.1"/>
    </source>
</evidence>
<keyword evidence="1" id="KW-0472">Membrane</keyword>
<keyword evidence="1" id="KW-1133">Transmembrane helix</keyword>
<dbReference type="AlphaFoldDB" id="A0A8H4J5L9"/>
<gene>
    <name evidence="2" type="ORF">GTA08_BOTSDO00974</name>
</gene>
<keyword evidence="3" id="KW-1185">Reference proteome</keyword>
<dbReference type="EMBL" id="WWBZ02000001">
    <property type="protein sequence ID" value="KAF4313656.1"/>
    <property type="molecule type" value="Genomic_DNA"/>
</dbReference>
<feature type="transmembrane region" description="Helical" evidence="1">
    <location>
        <begin position="17"/>
        <end position="41"/>
    </location>
</feature>
<proteinExistence type="predicted"/>
<dbReference type="Proteomes" id="UP000572817">
    <property type="component" value="Unassembled WGS sequence"/>
</dbReference>